<reference evidence="1" key="1">
    <citation type="submission" date="2017-09" db="EMBL/GenBank/DDBJ databases">
        <title>Polyketide synthases of a Diaporthe helianthi virulent isolate.</title>
        <authorList>
            <person name="Baroncelli R."/>
        </authorList>
    </citation>
    <scope>NUCLEOTIDE SEQUENCE [LARGE SCALE GENOMIC DNA]</scope>
    <source>
        <strain evidence="1">7/96</strain>
    </source>
</reference>
<accession>A0A2P5HQM8</accession>
<name>A0A2P5HQM8_DIAHE</name>
<evidence type="ECO:0000313" key="1">
    <source>
        <dbReference type="EMBL" id="POS72570.1"/>
    </source>
</evidence>
<dbReference type="InParanoid" id="A0A2P5HQM8"/>
<dbReference type="EMBL" id="MAVT02000971">
    <property type="protein sequence ID" value="POS72570.1"/>
    <property type="molecule type" value="Genomic_DNA"/>
</dbReference>
<keyword evidence="2" id="KW-1185">Reference proteome</keyword>
<organism evidence="1 2">
    <name type="scientific">Diaporthe helianthi</name>
    <dbReference type="NCBI Taxonomy" id="158607"/>
    <lineage>
        <taxon>Eukaryota</taxon>
        <taxon>Fungi</taxon>
        <taxon>Dikarya</taxon>
        <taxon>Ascomycota</taxon>
        <taxon>Pezizomycotina</taxon>
        <taxon>Sordariomycetes</taxon>
        <taxon>Sordariomycetidae</taxon>
        <taxon>Diaporthales</taxon>
        <taxon>Diaporthaceae</taxon>
        <taxon>Diaporthe</taxon>
    </lineage>
</organism>
<protein>
    <submittedName>
        <fullName evidence="1">Uncharacterized protein</fullName>
    </submittedName>
</protein>
<comment type="caution">
    <text evidence="1">The sequence shown here is derived from an EMBL/GenBank/DDBJ whole genome shotgun (WGS) entry which is preliminary data.</text>
</comment>
<dbReference type="AlphaFoldDB" id="A0A2P5HQM8"/>
<sequence length="138" mass="14630">MSELRSKHLDDLVSGRRCSLSDGRAQRRITRRYLGSQQLPLQPDGTQNLQCCTARKFEPTSSASLVAEDDSLMLGQSNAPRVPGEIIPSPTWGALGIPGAGVLVVASMAPSLSTKSCGAGMGDIWNFAEGWALGGDRD</sequence>
<dbReference type="Proteomes" id="UP000094444">
    <property type="component" value="Unassembled WGS sequence"/>
</dbReference>
<gene>
    <name evidence="1" type="ORF">DHEL01_v209037</name>
</gene>
<evidence type="ECO:0000313" key="2">
    <source>
        <dbReference type="Proteomes" id="UP000094444"/>
    </source>
</evidence>
<proteinExistence type="predicted"/>